<reference evidence="2" key="1">
    <citation type="submission" date="2020-03" db="EMBL/GenBank/DDBJ databases">
        <authorList>
            <person name="Weist P."/>
        </authorList>
    </citation>
    <scope>NUCLEOTIDE SEQUENCE</scope>
</reference>
<accession>A0A9N7VS80</accession>
<dbReference type="EMBL" id="CADEAL010004273">
    <property type="protein sequence ID" value="CAB1455839.1"/>
    <property type="molecule type" value="Genomic_DNA"/>
</dbReference>
<gene>
    <name evidence="2" type="ORF">PLEPLA_LOCUS43620</name>
</gene>
<proteinExistence type="predicted"/>
<sequence>MSSRALLRHKRLFVQLSAAPAGRDAEPAGAGEQERAPNGDQHWPQQWDPLKAGVGLVALSAHSSEGDIDQPEPVRLRTAAGHFGPFPHPGTCLPGEGVEQVPPSESGDQLSH</sequence>
<comment type="caution">
    <text evidence="2">The sequence shown here is derived from an EMBL/GenBank/DDBJ whole genome shotgun (WGS) entry which is preliminary data.</text>
</comment>
<name>A0A9N7VS80_PLEPL</name>
<dbReference type="AlphaFoldDB" id="A0A9N7VS80"/>
<protein>
    <submittedName>
        <fullName evidence="2">Uncharacterized protein</fullName>
    </submittedName>
</protein>
<evidence type="ECO:0000256" key="1">
    <source>
        <dbReference type="SAM" id="MobiDB-lite"/>
    </source>
</evidence>
<keyword evidence="3" id="KW-1185">Reference proteome</keyword>
<evidence type="ECO:0000313" key="3">
    <source>
        <dbReference type="Proteomes" id="UP001153269"/>
    </source>
</evidence>
<organism evidence="2 3">
    <name type="scientific">Pleuronectes platessa</name>
    <name type="common">European plaice</name>
    <dbReference type="NCBI Taxonomy" id="8262"/>
    <lineage>
        <taxon>Eukaryota</taxon>
        <taxon>Metazoa</taxon>
        <taxon>Chordata</taxon>
        <taxon>Craniata</taxon>
        <taxon>Vertebrata</taxon>
        <taxon>Euteleostomi</taxon>
        <taxon>Actinopterygii</taxon>
        <taxon>Neopterygii</taxon>
        <taxon>Teleostei</taxon>
        <taxon>Neoteleostei</taxon>
        <taxon>Acanthomorphata</taxon>
        <taxon>Carangaria</taxon>
        <taxon>Pleuronectiformes</taxon>
        <taxon>Pleuronectoidei</taxon>
        <taxon>Pleuronectidae</taxon>
        <taxon>Pleuronectes</taxon>
    </lineage>
</organism>
<feature type="region of interest" description="Disordered" evidence="1">
    <location>
        <begin position="16"/>
        <end position="47"/>
    </location>
</feature>
<dbReference type="Proteomes" id="UP001153269">
    <property type="component" value="Unassembled WGS sequence"/>
</dbReference>
<feature type="region of interest" description="Disordered" evidence="1">
    <location>
        <begin position="78"/>
        <end position="112"/>
    </location>
</feature>
<evidence type="ECO:0000313" key="2">
    <source>
        <dbReference type="EMBL" id="CAB1455839.1"/>
    </source>
</evidence>